<evidence type="ECO:0000313" key="2">
    <source>
        <dbReference type="Proteomes" id="UP000034301"/>
    </source>
</evidence>
<dbReference type="Proteomes" id="UP000034301">
    <property type="component" value="Unassembled WGS sequence"/>
</dbReference>
<organism evidence="1 2">
    <name type="scientific">Candidatus Nomurabacteria bacterium GW2011_GWF2_40_12</name>
    <dbReference type="NCBI Taxonomy" id="1618776"/>
    <lineage>
        <taxon>Bacteria</taxon>
        <taxon>Candidatus Nomuraibacteriota</taxon>
    </lineage>
</organism>
<dbReference type="EMBL" id="LBYC01000018">
    <property type="protein sequence ID" value="KKR42013.1"/>
    <property type="molecule type" value="Genomic_DNA"/>
</dbReference>
<accession>A0A0G0QPG7</accession>
<protein>
    <submittedName>
        <fullName evidence="1">Uncharacterized protein</fullName>
    </submittedName>
</protein>
<proteinExistence type="predicted"/>
<name>A0A0G0QPG7_9BACT</name>
<gene>
    <name evidence="1" type="ORF">UT78_C0018G0015</name>
</gene>
<evidence type="ECO:0000313" key="1">
    <source>
        <dbReference type="EMBL" id="KKR42013.1"/>
    </source>
</evidence>
<sequence>MPPIEIKPVDCKKCSFNYCPCCETKCPKCGEIDIPDNPEVMLILQKMREGVNFEE</sequence>
<comment type="caution">
    <text evidence="1">The sequence shown here is derived from an EMBL/GenBank/DDBJ whole genome shotgun (WGS) entry which is preliminary data.</text>
</comment>
<dbReference type="AlphaFoldDB" id="A0A0G0QPG7"/>
<reference evidence="1 2" key="1">
    <citation type="journal article" date="2015" name="Nature">
        <title>rRNA introns, odd ribosomes, and small enigmatic genomes across a large radiation of phyla.</title>
        <authorList>
            <person name="Brown C.T."/>
            <person name="Hug L.A."/>
            <person name="Thomas B.C."/>
            <person name="Sharon I."/>
            <person name="Castelle C.J."/>
            <person name="Singh A."/>
            <person name="Wilkins M.J."/>
            <person name="Williams K.H."/>
            <person name="Banfield J.F."/>
        </authorList>
    </citation>
    <scope>NUCLEOTIDE SEQUENCE [LARGE SCALE GENOMIC DNA]</scope>
</reference>